<comment type="caution">
    <text evidence="5">The sequence shown here is derived from an EMBL/GenBank/DDBJ whole genome shotgun (WGS) entry which is preliminary data.</text>
</comment>
<comment type="subcellular location">
    <subcellularLocation>
        <location evidence="1">Nucleus</location>
    </subcellularLocation>
</comment>
<feature type="compositionally biased region" description="Polar residues" evidence="3">
    <location>
        <begin position="151"/>
        <end position="162"/>
    </location>
</feature>
<dbReference type="AlphaFoldDB" id="G4TMJ7"/>
<evidence type="ECO:0000313" key="5">
    <source>
        <dbReference type="EMBL" id="CCA72540.1"/>
    </source>
</evidence>
<evidence type="ECO:0000256" key="2">
    <source>
        <dbReference type="ARBA" id="ARBA00023242"/>
    </source>
</evidence>
<name>G4TMJ7_SERID</name>
<sequence length="246" mass="27137">MDDVHLPSRFVSQKEIDETNAKKDELWKAAYARMGQEPPPQAPAEAYDGRSLAEKLAANRAAKDEEYANAHKLSAQFRPLNPDEVGFLDSIALKRFEEEQSVKRDEAAELKNFRACGFMTLRITFFYSFASLDDMGLIIMGFSAVQARESSLQNPPIVPSTSKETKDAKPSKSAPANPSKARVVKPGLKGVVVSRKRAKTADTASSKDNSKDKEDANQEGGSSPQKETAEEEQGGDRKRRKVDTDI</sequence>
<dbReference type="GO" id="GO:0005634">
    <property type="term" value="C:nucleus"/>
    <property type="evidence" value="ECO:0007669"/>
    <property type="project" value="UniProtKB-SubCell"/>
</dbReference>
<keyword evidence="6" id="KW-1185">Reference proteome</keyword>
<dbReference type="Proteomes" id="UP000007148">
    <property type="component" value="Unassembled WGS sequence"/>
</dbReference>
<proteinExistence type="predicted"/>
<evidence type="ECO:0000256" key="1">
    <source>
        <dbReference type="ARBA" id="ARBA00004123"/>
    </source>
</evidence>
<feature type="domain" description="FAM192A/Fyv6 N-terminal" evidence="4">
    <location>
        <begin position="10"/>
        <end position="114"/>
    </location>
</feature>
<reference evidence="5 6" key="1">
    <citation type="journal article" date="2011" name="PLoS Pathog.">
        <title>Endophytic Life Strategies Decoded by Genome and Transcriptome Analyses of the Mutualistic Root Symbiont Piriformospora indica.</title>
        <authorList>
            <person name="Zuccaro A."/>
            <person name="Lahrmann U."/>
            <person name="Guldener U."/>
            <person name="Langen G."/>
            <person name="Pfiffi S."/>
            <person name="Biedenkopf D."/>
            <person name="Wong P."/>
            <person name="Samans B."/>
            <person name="Grimm C."/>
            <person name="Basiewicz M."/>
            <person name="Murat C."/>
            <person name="Martin F."/>
            <person name="Kogel K.H."/>
        </authorList>
    </citation>
    <scope>NUCLEOTIDE SEQUENCE [LARGE SCALE GENOMIC DNA]</scope>
    <source>
        <strain evidence="5 6">DSM 11827</strain>
    </source>
</reference>
<feature type="compositionally biased region" description="Basic residues" evidence="3">
    <location>
        <begin position="237"/>
        <end position="246"/>
    </location>
</feature>
<dbReference type="PANTHER" id="PTHR13495:SF0">
    <property type="entry name" value="PSME3-INTERACTING PROTEIN"/>
    <property type="match status" value="1"/>
</dbReference>
<dbReference type="InParanoid" id="G4TMJ7"/>
<accession>G4TMJ7</accession>
<evidence type="ECO:0000313" key="6">
    <source>
        <dbReference type="Proteomes" id="UP000007148"/>
    </source>
</evidence>
<dbReference type="EMBL" id="CAFZ01000170">
    <property type="protein sequence ID" value="CCA72540.1"/>
    <property type="molecule type" value="Genomic_DNA"/>
</dbReference>
<keyword evidence="2" id="KW-0539">Nucleus</keyword>
<protein>
    <recommendedName>
        <fullName evidence="4">FAM192A/Fyv6 N-terminal domain-containing protein</fullName>
    </recommendedName>
</protein>
<dbReference type="HOGENOM" id="CLU_067596_2_0_1"/>
<organism evidence="5 6">
    <name type="scientific">Serendipita indica (strain DSM 11827)</name>
    <name type="common">Root endophyte fungus</name>
    <name type="synonym">Piriformospora indica</name>
    <dbReference type="NCBI Taxonomy" id="1109443"/>
    <lineage>
        <taxon>Eukaryota</taxon>
        <taxon>Fungi</taxon>
        <taxon>Dikarya</taxon>
        <taxon>Basidiomycota</taxon>
        <taxon>Agaricomycotina</taxon>
        <taxon>Agaricomycetes</taxon>
        <taxon>Sebacinales</taxon>
        <taxon>Serendipitaceae</taxon>
        <taxon>Serendipita</taxon>
    </lineage>
</organism>
<feature type="region of interest" description="Disordered" evidence="3">
    <location>
        <begin position="151"/>
        <end position="246"/>
    </location>
</feature>
<gene>
    <name evidence="5" type="ORF">PIIN_06477</name>
</gene>
<dbReference type="OrthoDB" id="75720at2759"/>
<evidence type="ECO:0000256" key="3">
    <source>
        <dbReference type="SAM" id="MobiDB-lite"/>
    </source>
</evidence>
<dbReference type="PANTHER" id="PTHR13495">
    <property type="entry name" value="NEFA-INTERACTING NUCLEAR PROTEIN NIP30"/>
    <property type="match status" value="1"/>
</dbReference>
<dbReference type="InterPro" id="IPR039845">
    <property type="entry name" value="FAM192A"/>
</dbReference>
<dbReference type="STRING" id="1109443.G4TMJ7"/>
<dbReference type="InterPro" id="IPR019331">
    <property type="entry name" value="FAM192A/Fyv6_N"/>
</dbReference>
<dbReference type="Pfam" id="PF10187">
    <property type="entry name" value="FAM192A_Fyv6_N"/>
    <property type="match status" value="1"/>
</dbReference>
<dbReference type="eggNOG" id="KOG4036">
    <property type="taxonomic scope" value="Eukaryota"/>
</dbReference>
<evidence type="ECO:0000259" key="4">
    <source>
        <dbReference type="Pfam" id="PF10187"/>
    </source>
</evidence>